<accession>A0A6V7KRP0</accession>
<dbReference type="EMBL" id="CADCXW020000158">
    <property type="protein sequence ID" value="CAD1565150.1"/>
    <property type="molecule type" value="Genomic_DNA"/>
</dbReference>
<organism evidence="1">
    <name type="scientific">Bracon brevicornis</name>
    <dbReference type="NCBI Taxonomy" id="1563983"/>
    <lineage>
        <taxon>Eukaryota</taxon>
        <taxon>Metazoa</taxon>
        <taxon>Ecdysozoa</taxon>
        <taxon>Arthropoda</taxon>
        <taxon>Hexapoda</taxon>
        <taxon>Insecta</taxon>
        <taxon>Pterygota</taxon>
        <taxon>Neoptera</taxon>
        <taxon>Endopterygota</taxon>
        <taxon>Hymenoptera</taxon>
        <taxon>Apocrita</taxon>
        <taxon>Ichneumonoidea</taxon>
        <taxon>Braconidae</taxon>
        <taxon>Braconinae</taxon>
        <taxon>Bracon</taxon>
    </lineage>
</organism>
<dbReference type="AlphaFoldDB" id="A0A6V7KRP0"/>
<gene>
    <name evidence="1" type="ORF">BBRV_LOCUS83172</name>
</gene>
<name>A0A6V7KRP0_9HYME</name>
<evidence type="ECO:0000313" key="1">
    <source>
        <dbReference type="EMBL" id="CAD1565150.1"/>
    </source>
</evidence>
<reference evidence="1" key="1">
    <citation type="submission" date="2020-07" db="EMBL/GenBank/DDBJ databases">
        <authorList>
            <person name="Ferguson B K."/>
        </authorList>
    </citation>
    <scope>NUCLEOTIDE SEQUENCE</scope>
    <source>
        <strain evidence="1">L06</strain>
    </source>
</reference>
<sequence>MLSNHGCFKAYLHRLKHEEMPHCSVGRATSENAEQAFECPRYDEQRRELKSRVETTLEPESLVMIQTCAVRRNGDTP</sequence>
<protein>
    <submittedName>
        <fullName evidence="1">Uncharacterized protein</fullName>
    </submittedName>
</protein>
<proteinExistence type="predicted"/>